<dbReference type="Proteomes" id="UP001141552">
    <property type="component" value="Unassembled WGS sequence"/>
</dbReference>
<dbReference type="PANTHER" id="PTHR38360">
    <property type="entry name" value="OS03G0120000 PROTEIN"/>
    <property type="match status" value="1"/>
</dbReference>
<proteinExistence type="predicted"/>
<keyword evidence="3" id="KW-1185">Reference proteome</keyword>
<evidence type="ECO:0000259" key="1">
    <source>
        <dbReference type="Pfam" id="PF01497"/>
    </source>
</evidence>
<dbReference type="EMBL" id="JAKUCV010006080">
    <property type="protein sequence ID" value="KAJ4828797.1"/>
    <property type="molecule type" value="Genomic_DNA"/>
</dbReference>
<organism evidence="2 3">
    <name type="scientific">Turnera subulata</name>
    <dbReference type="NCBI Taxonomy" id="218843"/>
    <lineage>
        <taxon>Eukaryota</taxon>
        <taxon>Viridiplantae</taxon>
        <taxon>Streptophyta</taxon>
        <taxon>Embryophyta</taxon>
        <taxon>Tracheophyta</taxon>
        <taxon>Spermatophyta</taxon>
        <taxon>Magnoliopsida</taxon>
        <taxon>eudicotyledons</taxon>
        <taxon>Gunneridae</taxon>
        <taxon>Pentapetalae</taxon>
        <taxon>rosids</taxon>
        <taxon>fabids</taxon>
        <taxon>Malpighiales</taxon>
        <taxon>Passifloraceae</taxon>
        <taxon>Turnera</taxon>
    </lineage>
</organism>
<reference evidence="2" key="2">
    <citation type="journal article" date="2023" name="Plants (Basel)">
        <title>Annotation of the Turnera subulata (Passifloraceae) Draft Genome Reveals the S-Locus Evolved after the Divergence of Turneroideae from Passifloroideae in a Stepwise Manner.</title>
        <authorList>
            <person name="Henning P.M."/>
            <person name="Roalson E.H."/>
            <person name="Mir W."/>
            <person name="McCubbin A.G."/>
            <person name="Shore J.S."/>
        </authorList>
    </citation>
    <scope>NUCLEOTIDE SEQUENCE</scope>
    <source>
        <strain evidence="2">F60SS</strain>
    </source>
</reference>
<dbReference type="SUPFAM" id="SSF53807">
    <property type="entry name" value="Helical backbone' metal receptor"/>
    <property type="match status" value="1"/>
</dbReference>
<dbReference type="Pfam" id="PF01497">
    <property type="entry name" value="Peripla_BP_2"/>
    <property type="match status" value="1"/>
</dbReference>
<gene>
    <name evidence="2" type="ORF">Tsubulata_010811</name>
</gene>
<dbReference type="AlphaFoldDB" id="A0A9Q0J5J0"/>
<dbReference type="OrthoDB" id="409848at2759"/>
<comment type="caution">
    <text evidence="2">The sequence shown here is derived from an EMBL/GenBank/DDBJ whole genome shotgun (WGS) entry which is preliminary data.</text>
</comment>
<name>A0A9Q0J5J0_9ROSI</name>
<evidence type="ECO:0000313" key="3">
    <source>
        <dbReference type="Proteomes" id="UP001141552"/>
    </source>
</evidence>
<dbReference type="PANTHER" id="PTHR38360:SF1">
    <property type="entry name" value="F12P19.7"/>
    <property type="match status" value="1"/>
</dbReference>
<sequence length="197" mass="22174">MVYPIVFGQLLGILGSMKGMTSESVASQCVLKLYQDGGIQMIDRGETQQLAQFAAHFVTDTDQTQGCNFANFVPFGEETPLQRAEWIKFLGVFANLESRANQVYDAVKQNYLCLSKTVSSQTRSFKPIAAWMQYDNVSGVWSFTKETYKLKYVEDAGGENIDKSINKITYNTSNPDDLEDLHAILCVSYRVFLIMKV</sequence>
<protein>
    <recommendedName>
        <fullName evidence="1">Fe/B12 periplasmic-binding domain-containing protein</fullName>
    </recommendedName>
</protein>
<reference evidence="2" key="1">
    <citation type="submission" date="2022-02" db="EMBL/GenBank/DDBJ databases">
        <authorList>
            <person name="Henning P.M."/>
            <person name="McCubbin A.G."/>
            <person name="Shore J.S."/>
        </authorList>
    </citation>
    <scope>NUCLEOTIDE SEQUENCE</scope>
    <source>
        <strain evidence="2">F60SS</strain>
        <tissue evidence="2">Leaves</tissue>
    </source>
</reference>
<accession>A0A9Q0J5J0</accession>
<feature type="domain" description="Fe/B12 periplasmic-binding" evidence="1">
    <location>
        <begin position="40"/>
        <end position="175"/>
    </location>
</feature>
<dbReference type="InterPro" id="IPR002491">
    <property type="entry name" value="ABC_transptr_periplasmic_BD"/>
</dbReference>
<evidence type="ECO:0000313" key="2">
    <source>
        <dbReference type="EMBL" id="KAJ4828797.1"/>
    </source>
</evidence>